<evidence type="ECO:0000313" key="1">
    <source>
        <dbReference type="EMBL" id="VDP45025.1"/>
    </source>
</evidence>
<dbReference type="OrthoDB" id="194443at2759"/>
<proteinExistence type="predicted"/>
<dbReference type="InterPro" id="IPR029063">
    <property type="entry name" value="SAM-dependent_MTases_sf"/>
</dbReference>
<dbReference type="EMBL" id="UZAM01016857">
    <property type="protein sequence ID" value="VDP45025.1"/>
    <property type="molecule type" value="Genomic_DNA"/>
</dbReference>
<evidence type="ECO:0000313" key="2">
    <source>
        <dbReference type="Proteomes" id="UP000270296"/>
    </source>
</evidence>
<gene>
    <name evidence="1" type="ORF">SBAD_LOCUS12048</name>
</gene>
<organism evidence="3">
    <name type="scientific">Soboliphyme baturini</name>
    <dbReference type="NCBI Taxonomy" id="241478"/>
    <lineage>
        <taxon>Eukaryota</taxon>
        <taxon>Metazoa</taxon>
        <taxon>Ecdysozoa</taxon>
        <taxon>Nematoda</taxon>
        <taxon>Enoplea</taxon>
        <taxon>Dorylaimia</taxon>
        <taxon>Dioctophymatida</taxon>
        <taxon>Dioctophymatoidea</taxon>
        <taxon>Soboliphymatidae</taxon>
        <taxon>Soboliphyme</taxon>
    </lineage>
</organism>
<dbReference type="WBParaSite" id="SBAD_0001245201-mRNA-1">
    <property type="protein sequence ID" value="SBAD_0001245201-mRNA-1"/>
    <property type="gene ID" value="SBAD_0001245201"/>
</dbReference>
<reference evidence="1 2" key="2">
    <citation type="submission" date="2018-11" db="EMBL/GenBank/DDBJ databases">
        <authorList>
            <consortium name="Pathogen Informatics"/>
        </authorList>
    </citation>
    <scope>NUCLEOTIDE SEQUENCE [LARGE SCALE GENOMIC DNA]</scope>
</reference>
<dbReference type="SUPFAM" id="SSF53335">
    <property type="entry name" value="S-adenosyl-L-methionine-dependent methyltransferases"/>
    <property type="match status" value="1"/>
</dbReference>
<reference evidence="3" key="1">
    <citation type="submission" date="2016-06" db="UniProtKB">
        <authorList>
            <consortium name="WormBaseParasite"/>
        </authorList>
    </citation>
    <scope>IDENTIFICATION</scope>
</reference>
<dbReference type="GO" id="GO:0071164">
    <property type="term" value="F:RNA cap trimethylguanosine synthase activity"/>
    <property type="evidence" value="ECO:0007669"/>
    <property type="project" value="TreeGrafter"/>
</dbReference>
<dbReference type="Proteomes" id="UP000270296">
    <property type="component" value="Unassembled WGS sequence"/>
</dbReference>
<dbReference type="PANTHER" id="PTHR14741">
    <property type="entry name" value="S-ADENOSYLMETHIONINE-DEPENDENT METHYLTRANSFERASE RELATED"/>
    <property type="match status" value="1"/>
</dbReference>
<dbReference type="PANTHER" id="PTHR14741:SF32">
    <property type="entry name" value="TRIMETHYLGUANOSINE SYNTHASE"/>
    <property type="match status" value="1"/>
</dbReference>
<dbReference type="GO" id="GO:0005634">
    <property type="term" value="C:nucleus"/>
    <property type="evidence" value="ECO:0007669"/>
    <property type="project" value="TreeGrafter"/>
</dbReference>
<sequence>MVCCSAHLCIGEVQLPVDDHVVDCVLSRVFICDSDLIKLAEKRQHVIELFCERLVTKVLENELNPVTAISRSPSDILQEVVISLLLDTLVRTVCRRSHEQVAENSSDIELMKSLGLPERFGSKKDEIYRKRKKHRNGARHRRIISRHEQREEGNEESMLAVKDDALFLPEECSAVANSVGESSPTTTAVNNPNDQCLSYVRLKSWVKKFGSQLSEHGKQEIFASLGEFQQPDVSLPFALSFLDRIVTKIIENYPDFTSDHLSTWEEMWVKHCEFTFEMFCKCAVTSTEETTSDSTANSSCGICTEDASFAPVSGSDDAPEEYPIERSSTLVDVEVPEKVVSLPPSSHSDRRIRQLKKAQRRLKKLNFVLGKSDVESVVKMLVDHGTDDLSLDGSTTVGDFGKMPLSKRRLWSSGFRFDPLMDSALLAQRSIVRRSLRKYWMQRYRLFSKFDDGILMDEEGWYSVTPERISEHIAERCQCDVVMDAFCGVGGNAIQFAKYCSHGTLWRSYKL</sequence>
<evidence type="ECO:0000313" key="3">
    <source>
        <dbReference type="WBParaSite" id="SBAD_0001245201-mRNA-1"/>
    </source>
</evidence>
<protein>
    <submittedName>
        <fullName evidence="3">Trimethylguanosine synthase</fullName>
    </submittedName>
</protein>
<accession>A0A183J850</accession>
<name>A0A183J850_9BILA</name>
<dbReference type="AlphaFoldDB" id="A0A183J850"/>
<dbReference type="Gene3D" id="3.40.50.150">
    <property type="entry name" value="Vaccinia Virus protein VP39"/>
    <property type="match status" value="1"/>
</dbReference>
<keyword evidence="2" id="KW-1185">Reference proteome</keyword>